<evidence type="ECO:0000256" key="1">
    <source>
        <dbReference type="SAM" id="SignalP"/>
    </source>
</evidence>
<dbReference type="EMBL" id="CP159373">
    <property type="protein sequence ID" value="XCN71530.1"/>
    <property type="molecule type" value="Genomic_DNA"/>
</dbReference>
<gene>
    <name evidence="2" type="ORF">Q3M24_14545</name>
</gene>
<reference evidence="2" key="2">
    <citation type="submission" date="2024-06" db="EMBL/GenBank/DDBJ databases">
        <authorList>
            <person name="Plum-Jensen L.E."/>
            <person name="Schramm A."/>
            <person name="Marshall I.P.G."/>
        </authorList>
    </citation>
    <scope>NUCLEOTIDE SEQUENCE</scope>
    <source>
        <strain evidence="2">Rat1</strain>
    </source>
</reference>
<proteinExistence type="predicted"/>
<protein>
    <submittedName>
        <fullName evidence="2">Uncharacterized protein</fullName>
    </submittedName>
</protein>
<keyword evidence="1" id="KW-0732">Signal</keyword>
<reference evidence="2" key="1">
    <citation type="journal article" date="2024" name="Syst. Appl. Microbiol.">
        <title>First single-strain enrichments of Electrothrix cable bacteria, description of E. aestuarii sp. nov. and E. rattekaaiensis sp. nov., and proposal of a cable bacteria taxonomy following the rules of the SeqCode.</title>
        <authorList>
            <person name="Plum-Jensen L.E."/>
            <person name="Schramm A."/>
            <person name="Marshall I.P.G."/>
        </authorList>
    </citation>
    <scope>NUCLEOTIDE SEQUENCE</scope>
    <source>
        <strain evidence="2">Rat1</strain>
    </source>
</reference>
<sequence>MKKNNLILALAVFAASSVVWVSTSFATWQNESLINVEGLTLEEAAQKYGVESGSSHPVIFEVNTQSGQKDCRLVVATGSSEACPTAKIFYQSSKLTSNFDGTSTMRVDVYYDVNELTYE</sequence>
<accession>A0AAU8LRR9</accession>
<feature type="signal peptide" evidence="1">
    <location>
        <begin position="1"/>
        <end position="21"/>
    </location>
</feature>
<feature type="chain" id="PRO_5043437246" evidence="1">
    <location>
        <begin position="22"/>
        <end position="119"/>
    </location>
</feature>
<dbReference type="AlphaFoldDB" id="A0AAU8LRR9"/>
<dbReference type="KEGG" id="eaj:Q3M24_14545"/>
<organism evidence="2">
    <name type="scientific">Candidatus Electrothrix aestuarii</name>
    <dbReference type="NCBI Taxonomy" id="3062594"/>
    <lineage>
        <taxon>Bacteria</taxon>
        <taxon>Pseudomonadati</taxon>
        <taxon>Thermodesulfobacteriota</taxon>
        <taxon>Desulfobulbia</taxon>
        <taxon>Desulfobulbales</taxon>
        <taxon>Desulfobulbaceae</taxon>
        <taxon>Candidatus Electrothrix</taxon>
    </lineage>
</organism>
<name>A0AAU8LRR9_9BACT</name>
<evidence type="ECO:0000313" key="2">
    <source>
        <dbReference type="EMBL" id="XCN71530.1"/>
    </source>
</evidence>